<keyword evidence="4" id="KW-1185">Reference proteome</keyword>
<organism evidence="3 4">
    <name type="scientific">Metabacillus indicus</name>
    <name type="common">Bacillus indicus</name>
    <dbReference type="NCBI Taxonomy" id="246786"/>
    <lineage>
        <taxon>Bacteria</taxon>
        <taxon>Bacillati</taxon>
        <taxon>Bacillota</taxon>
        <taxon>Bacilli</taxon>
        <taxon>Bacillales</taxon>
        <taxon>Bacillaceae</taxon>
        <taxon>Metabacillus</taxon>
    </lineage>
</organism>
<comment type="caution">
    <text evidence="3">The sequence shown here is derived from an EMBL/GenBank/DDBJ whole genome shotgun (WGS) entry which is preliminary data.</text>
</comment>
<dbReference type="Proteomes" id="UP000028549">
    <property type="component" value="Unassembled WGS sequence"/>
</dbReference>
<dbReference type="PANTHER" id="PTHR30336">
    <property type="entry name" value="INNER MEMBRANE PROTEIN, PROBABLE PERMEASE"/>
    <property type="match status" value="1"/>
</dbReference>
<dbReference type="STRING" id="246786.GS18_0201020"/>
<dbReference type="GO" id="GO:0043164">
    <property type="term" value="P:Gram-negative-bacterium-type cell wall biogenesis"/>
    <property type="evidence" value="ECO:0007669"/>
    <property type="project" value="TreeGrafter"/>
</dbReference>
<reference evidence="3 4" key="1">
    <citation type="journal article" date="2005" name="Int. J. Syst. Evol. Microbiol.">
        <title>Bacillus cibi sp. nov., isolated from jeotgal, a traditional Korean fermented seafood.</title>
        <authorList>
            <person name="Yoon J.H."/>
            <person name="Lee C.H."/>
            <person name="Oh T.K."/>
        </authorList>
    </citation>
    <scope>NUCLEOTIDE SEQUENCE [LARGE SCALE GENOMIC DNA]</scope>
    <source>
        <strain evidence="3 4">DSM 16189</strain>
    </source>
</reference>
<dbReference type="Pfam" id="PF02698">
    <property type="entry name" value="DUF218"/>
    <property type="match status" value="1"/>
</dbReference>
<feature type="domain" description="DUF218" evidence="2">
    <location>
        <begin position="43"/>
        <end position="182"/>
    </location>
</feature>
<dbReference type="InterPro" id="IPR003848">
    <property type="entry name" value="DUF218"/>
</dbReference>
<protein>
    <recommendedName>
        <fullName evidence="2">DUF218 domain-containing protein</fullName>
    </recommendedName>
</protein>
<evidence type="ECO:0000259" key="2">
    <source>
        <dbReference type="Pfam" id="PF02698"/>
    </source>
</evidence>
<proteinExistence type="predicted"/>
<evidence type="ECO:0000256" key="1">
    <source>
        <dbReference type="SAM" id="Phobius"/>
    </source>
</evidence>
<accession>A0A084H1Y9</accession>
<keyword evidence="1" id="KW-1133">Transmembrane helix</keyword>
<keyword evidence="1" id="KW-0812">Transmembrane</keyword>
<name>A0A084H1Y9_METID</name>
<dbReference type="CDD" id="cd06259">
    <property type="entry name" value="YdcF-like"/>
    <property type="match status" value="1"/>
</dbReference>
<keyword evidence="1" id="KW-0472">Membrane</keyword>
<evidence type="ECO:0000313" key="4">
    <source>
        <dbReference type="Proteomes" id="UP000028549"/>
    </source>
</evidence>
<dbReference type="GO" id="GO:0005886">
    <property type="term" value="C:plasma membrane"/>
    <property type="evidence" value="ECO:0007669"/>
    <property type="project" value="TreeGrafter"/>
</dbReference>
<dbReference type="PANTHER" id="PTHR30336:SF4">
    <property type="entry name" value="ENVELOPE BIOGENESIS FACTOR ELYC"/>
    <property type="match status" value="1"/>
</dbReference>
<dbReference type="EMBL" id="JNVC02000001">
    <property type="protein sequence ID" value="KEZ53601.1"/>
    <property type="molecule type" value="Genomic_DNA"/>
</dbReference>
<sequence>MIIMKKLIKYSLIGLLLSGLIYTAFLHYSIHTAASGQPEDGADYIIILGAKVNGTVPSLALQYRADAAAEYMKRNPETIAVASGGQGPGEEITEAEAISRILRGHGIDEKRIIKESASTSTIENLSLSKKVLPGNAKQGLIATNDFHIYRSLLAAEQLGLDVEGLPAKTPGVAVLKSFSREYLAITNYYVRGRYEAK</sequence>
<dbReference type="AlphaFoldDB" id="A0A084H1Y9"/>
<dbReference type="InterPro" id="IPR051599">
    <property type="entry name" value="Cell_Envelope_Assoc"/>
</dbReference>
<gene>
    <name evidence="3" type="ORF">GS18_0201020</name>
</gene>
<evidence type="ECO:0000313" key="3">
    <source>
        <dbReference type="EMBL" id="KEZ53601.1"/>
    </source>
</evidence>
<feature type="transmembrane region" description="Helical" evidence="1">
    <location>
        <begin position="12"/>
        <end position="30"/>
    </location>
</feature>
<dbReference type="Gene3D" id="3.40.50.620">
    <property type="entry name" value="HUPs"/>
    <property type="match status" value="1"/>
</dbReference>
<dbReference type="GO" id="GO:0000270">
    <property type="term" value="P:peptidoglycan metabolic process"/>
    <property type="evidence" value="ECO:0007669"/>
    <property type="project" value="TreeGrafter"/>
</dbReference>
<dbReference type="InterPro" id="IPR014729">
    <property type="entry name" value="Rossmann-like_a/b/a_fold"/>
</dbReference>